<organism evidence="1">
    <name type="scientific">uncultured Caudovirales phage</name>
    <dbReference type="NCBI Taxonomy" id="2100421"/>
    <lineage>
        <taxon>Viruses</taxon>
        <taxon>Duplodnaviria</taxon>
        <taxon>Heunggongvirae</taxon>
        <taxon>Uroviricota</taxon>
        <taxon>Caudoviricetes</taxon>
        <taxon>Peduoviridae</taxon>
        <taxon>Maltschvirus</taxon>
        <taxon>Maltschvirus maltsch</taxon>
    </lineage>
</organism>
<dbReference type="EMBL" id="LR798326">
    <property type="protein sequence ID" value="CAB5224269.1"/>
    <property type="molecule type" value="Genomic_DNA"/>
</dbReference>
<name>A0A6J7X1G8_9CAUD</name>
<sequence length="87" mass="10682">MTKKQEARYSPTEEEIKSMYLCFKNDLAYIIQPIQYSKKYKVIKFKISNRLEQYTYKENNIDVEFTEHDALKKTMELYKLHSKRFNK</sequence>
<reference evidence="1" key="1">
    <citation type="submission" date="2020-05" db="EMBL/GenBank/DDBJ databases">
        <authorList>
            <person name="Chiriac C."/>
            <person name="Salcher M."/>
            <person name="Ghai R."/>
            <person name="Kavagutti S V."/>
        </authorList>
    </citation>
    <scope>NUCLEOTIDE SEQUENCE</scope>
</reference>
<gene>
    <name evidence="1" type="ORF">UFOVP387_49</name>
</gene>
<accession>A0A6J7X1G8</accession>
<proteinExistence type="predicted"/>
<protein>
    <submittedName>
        <fullName evidence="1">Uncharacterized protein</fullName>
    </submittedName>
</protein>
<evidence type="ECO:0000313" key="1">
    <source>
        <dbReference type="EMBL" id="CAB5224269.1"/>
    </source>
</evidence>